<dbReference type="AlphaFoldDB" id="X8E691"/>
<dbReference type="SUPFAM" id="SSF140459">
    <property type="entry name" value="PE/PPE dimer-like"/>
    <property type="match status" value="1"/>
</dbReference>
<dbReference type="Pfam" id="PF00823">
    <property type="entry name" value="PPE"/>
    <property type="match status" value="1"/>
</dbReference>
<dbReference type="PANTHER" id="PTHR46766">
    <property type="entry name" value="GLUTAMINE-RICH PROTEIN 2"/>
    <property type="match status" value="1"/>
</dbReference>
<evidence type="ECO:0000259" key="3">
    <source>
        <dbReference type="Pfam" id="PF12484"/>
    </source>
</evidence>
<dbReference type="InterPro" id="IPR000030">
    <property type="entry name" value="PPE_dom"/>
</dbReference>
<dbReference type="Gene3D" id="1.20.1260.20">
    <property type="entry name" value="PPE superfamily"/>
    <property type="match status" value="1"/>
</dbReference>
<organism evidence="4">
    <name type="scientific">Mycobacterium xenopi 4042</name>
    <dbReference type="NCBI Taxonomy" id="1299334"/>
    <lineage>
        <taxon>Bacteria</taxon>
        <taxon>Bacillati</taxon>
        <taxon>Actinomycetota</taxon>
        <taxon>Actinomycetes</taxon>
        <taxon>Mycobacteriales</taxon>
        <taxon>Mycobacteriaceae</taxon>
        <taxon>Mycobacterium</taxon>
    </lineage>
</organism>
<evidence type="ECO:0000313" key="4">
    <source>
        <dbReference type="EMBL" id="EUA76427.1"/>
    </source>
</evidence>
<evidence type="ECO:0000256" key="1">
    <source>
        <dbReference type="ARBA" id="ARBA00010652"/>
    </source>
</evidence>
<protein>
    <submittedName>
        <fullName evidence="4">PPE family protein</fullName>
    </submittedName>
</protein>
<dbReference type="EMBL" id="JAOB01000006">
    <property type="protein sequence ID" value="EUA76427.1"/>
    <property type="molecule type" value="Genomic_DNA"/>
</dbReference>
<dbReference type="GO" id="GO:0052572">
    <property type="term" value="P:response to host immune response"/>
    <property type="evidence" value="ECO:0007669"/>
    <property type="project" value="TreeGrafter"/>
</dbReference>
<dbReference type="InterPro" id="IPR038332">
    <property type="entry name" value="PPE_sf"/>
</dbReference>
<name>X8E691_MYCXE</name>
<proteinExistence type="inferred from homology"/>
<dbReference type="PATRIC" id="fig|1299334.3.peg.308"/>
<accession>X8E691</accession>
<dbReference type="Pfam" id="PF12484">
    <property type="entry name" value="PPE-SVP"/>
    <property type="match status" value="1"/>
</dbReference>
<evidence type="ECO:0000259" key="2">
    <source>
        <dbReference type="Pfam" id="PF00823"/>
    </source>
</evidence>
<dbReference type="InterPro" id="IPR022171">
    <property type="entry name" value="PPE_C"/>
</dbReference>
<comment type="similarity">
    <text evidence="1">Belongs to the mycobacterial PPE family.</text>
</comment>
<gene>
    <name evidence="4" type="ORF">I553_7279</name>
</gene>
<comment type="caution">
    <text evidence="4">The sequence shown here is derived from an EMBL/GenBank/DDBJ whole genome shotgun (WGS) entry which is preliminary data.</text>
</comment>
<reference evidence="4" key="1">
    <citation type="submission" date="2014-01" db="EMBL/GenBank/DDBJ databases">
        <authorList>
            <person name="Brown-Elliot B."/>
            <person name="Wallace R."/>
            <person name="Lenaerts A."/>
            <person name="Ordway D."/>
            <person name="DeGroote M.A."/>
            <person name="Parker T."/>
            <person name="Sizemore C."/>
            <person name="Tallon L.J."/>
            <person name="Sadzewicz L.K."/>
            <person name="Sengamalay N."/>
            <person name="Fraser C.M."/>
            <person name="Hine E."/>
            <person name="Shefchek K.A."/>
            <person name="Das S.P."/>
            <person name="Tettelin H."/>
        </authorList>
    </citation>
    <scope>NUCLEOTIDE SEQUENCE [LARGE SCALE GENOMIC DNA]</scope>
    <source>
        <strain evidence="4">4042</strain>
    </source>
</reference>
<dbReference type="PANTHER" id="PTHR46766:SF1">
    <property type="entry name" value="GLUTAMINE-RICH PROTEIN 2"/>
    <property type="match status" value="1"/>
</dbReference>
<feature type="domain" description="PPE" evidence="2">
    <location>
        <begin position="2"/>
        <end position="61"/>
    </location>
</feature>
<feature type="domain" description="PPE family C-terminal" evidence="3">
    <location>
        <begin position="230"/>
        <end position="287"/>
    </location>
</feature>
<sequence length="291" mass="29151">MPPPVIAANRAQLAMLVSTNFLGQNTPAIAANEAQYAEMWAQDAAAMYGYAASSAAAAQLTPVTPPAETTNPAGLGAQAAAVSNAVSSSATTSGLNGVLSSLTNAQGALANPLGLAANASSGTSIWQGLNDLMNTGIVFNSINSVDVTASWCTMMTISAMATLGHFISNAPAGVTVGDVTPWVRAWAVESLRARPHQRLAATVRPGRGGYGAGLSGGQVVGAGHLVLGRPAASAAAEFEGSGWTVAPEEEMPVATVPAGMPSVASAGRSGYGFGTPRYGVKPTVMPKTVLV</sequence>